<dbReference type="Pfam" id="PF07727">
    <property type="entry name" value="RVT_2"/>
    <property type="match status" value="1"/>
</dbReference>
<dbReference type="Proteomes" id="UP001151760">
    <property type="component" value="Unassembled WGS sequence"/>
</dbReference>
<organism evidence="2 3">
    <name type="scientific">Tanacetum coccineum</name>
    <dbReference type="NCBI Taxonomy" id="301880"/>
    <lineage>
        <taxon>Eukaryota</taxon>
        <taxon>Viridiplantae</taxon>
        <taxon>Streptophyta</taxon>
        <taxon>Embryophyta</taxon>
        <taxon>Tracheophyta</taxon>
        <taxon>Spermatophyta</taxon>
        <taxon>Magnoliopsida</taxon>
        <taxon>eudicotyledons</taxon>
        <taxon>Gunneridae</taxon>
        <taxon>Pentapetalae</taxon>
        <taxon>asterids</taxon>
        <taxon>campanulids</taxon>
        <taxon>Asterales</taxon>
        <taxon>Asteraceae</taxon>
        <taxon>Asteroideae</taxon>
        <taxon>Anthemideae</taxon>
        <taxon>Anthemidinae</taxon>
        <taxon>Tanacetum</taxon>
    </lineage>
</organism>
<evidence type="ECO:0000313" key="2">
    <source>
        <dbReference type="EMBL" id="GJS87095.1"/>
    </source>
</evidence>
<evidence type="ECO:0000259" key="1">
    <source>
        <dbReference type="Pfam" id="PF07727"/>
    </source>
</evidence>
<reference evidence="2" key="1">
    <citation type="journal article" date="2022" name="Int. J. Mol. Sci.">
        <title>Draft Genome of Tanacetum Coccineum: Genomic Comparison of Closely Related Tanacetum-Family Plants.</title>
        <authorList>
            <person name="Yamashiro T."/>
            <person name="Shiraishi A."/>
            <person name="Nakayama K."/>
            <person name="Satake H."/>
        </authorList>
    </citation>
    <scope>NUCLEOTIDE SEQUENCE</scope>
</reference>
<reference evidence="2" key="2">
    <citation type="submission" date="2022-01" db="EMBL/GenBank/DDBJ databases">
        <authorList>
            <person name="Yamashiro T."/>
            <person name="Shiraishi A."/>
            <person name="Satake H."/>
            <person name="Nakayama K."/>
        </authorList>
    </citation>
    <scope>NUCLEOTIDE SEQUENCE</scope>
</reference>
<dbReference type="EMBL" id="BQNB010011171">
    <property type="protein sequence ID" value="GJS87095.1"/>
    <property type="molecule type" value="Genomic_DNA"/>
</dbReference>
<dbReference type="PANTHER" id="PTHR11439">
    <property type="entry name" value="GAG-POL-RELATED RETROTRANSPOSON"/>
    <property type="match status" value="1"/>
</dbReference>
<gene>
    <name evidence="2" type="ORF">Tco_0769731</name>
</gene>
<evidence type="ECO:0000313" key="3">
    <source>
        <dbReference type="Proteomes" id="UP001151760"/>
    </source>
</evidence>
<protein>
    <submittedName>
        <fullName evidence="2">Cysteine-rich receptor-like protein kinase 8</fullName>
    </submittedName>
</protein>
<name>A0ABQ4ZB85_9ASTR</name>
<dbReference type="PANTHER" id="PTHR11439:SF498">
    <property type="entry name" value="DNAK FAMILY PROTEIN"/>
    <property type="match status" value="1"/>
</dbReference>
<sequence length="219" mass="25040">MDDNVHTYKAHLVAKGYTKTYGIEYEETFSLVADIRPIRILIAISTYYDYEIWQMDVKNAFLNSYLNEDIYMVQPEGDSPIRWKSKKQVVVSRSSAEAEYRAMALTCCEVTWLVSLFKDLGIKDLEPVELFCDNQAALYIVANPVFHARTKHIEVDCHYVTDQLKAGKINPSYVHTKSQLADVFTKVVTVDQHHNLLSKLGVSRSFNSQLEGECTKDKG</sequence>
<dbReference type="InterPro" id="IPR013103">
    <property type="entry name" value="RVT_2"/>
</dbReference>
<keyword evidence="3" id="KW-1185">Reference proteome</keyword>
<accession>A0ABQ4ZB85</accession>
<dbReference type="CDD" id="cd09272">
    <property type="entry name" value="RNase_HI_RT_Ty1"/>
    <property type="match status" value="1"/>
</dbReference>
<proteinExistence type="predicted"/>
<comment type="caution">
    <text evidence="2">The sequence shown here is derived from an EMBL/GenBank/DDBJ whole genome shotgun (WGS) entry which is preliminary data.</text>
</comment>
<feature type="domain" description="Reverse transcriptase Ty1/copia-type" evidence="1">
    <location>
        <begin position="5"/>
        <end position="78"/>
    </location>
</feature>